<evidence type="ECO:0000313" key="2">
    <source>
        <dbReference type="Proteomes" id="UP001055439"/>
    </source>
</evidence>
<gene>
    <name evidence="1" type="ORF">MUK42_20981</name>
</gene>
<dbReference type="Proteomes" id="UP001055439">
    <property type="component" value="Chromosome 5"/>
</dbReference>
<dbReference type="EMBL" id="CP097507">
    <property type="protein sequence ID" value="URE03139.1"/>
    <property type="molecule type" value="Genomic_DNA"/>
</dbReference>
<protein>
    <submittedName>
        <fullName evidence="1">Uncharacterized protein</fullName>
    </submittedName>
</protein>
<keyword evidence="2" id="KW-1185">Reference proteome</keyword>
<dbReference type="AlphaFoldDB" id="A0A9E7K3G5"/>
<organism evidence="1 2">
    <name type="scientific">Musa troglodytarum</name>
    <name type="common">fe'i banana</name>
    <dbReference type="NCBI Taxonomy" id="320322"/>
    <lineage>
        <taxon>Eukaryota</taxon>
        <taxon>Viridiplantae</taxon>
        <taxon>Streptophyta</taxon>
        <taxon>Embryophyta</taxon>
        <taxon>Tracheophyta</taxon>
        <taxon>Spermatophyta</taxon>
        <taxon>Magnoliopsida</taxon>
        <taxon>Liliopsida</taxon>
        <taxon>Zingiberales</taxon>
        <taxon>Musaceae</taxon>
        <taxon>Musa</taxon>
    </lineage>
</organism>
<name>A0A9E7K3G5_9LILI</name>
<evidence type="ECO:0000313" key="1">
    <source>
        <dbReference type="EMBL" id="URE03139.1"/>
    </source>
</evidence>
<reference evidence="1" key="1">
    <citation type="submission" date="2022-05" db="EMBL/GenBank/DDBJ databases">
        <title>The Musa troglodytarum L. genome provides insights into the mechanism of non-climacteric behaviour and enrichment of carotenoids.</title>
        <authorList>
            <person name="Wang J."/>
        </authorList>
    </citation>
    <scope>NUCLEOTIDE SEQUENCE</scope>
    <source>
        <tissue evidence="1">Leaf</tissue>
    </source>
</reference>
<proteinExistence type="predicted"/>
<accession>A0A9E7K3G5</accession>
<sequence>MPWATALLKLPASTKAKVEVELPDLLALSEGGEVEELKKEGGDLALIVETRYPKMKLEEDLFIDYPEDHNVLMSPEAHFLLFKGRDFSPSFLVEQNSTAGGMKGFILLRRATLVEASVKRRGKRTVELEMHGMGS</sequence>